<dbReference type="AlphaFoldDB" id="A0A7J7H3J5"/>
<proteinExistence type="predicted"/>
<keyword evidence="2" id="KW-1185">Reference proteome</keyword>
<protein>
    <submittedName>
        <fullName evidence="1">Uncharacterized protein</fullName>
    </submittedName>
</protein>
<evidence type="ECO:0000313" key="1">
    <source>
        <dbReference type="EMBL" id="KAF5947550.1"/>
    </source>
</evidence>
<accession>A0A7J7H3J5</accession>
<gene>
    <name evidence="1" type="ORF">HYC85_013507</name>
</gene>
<comment type="caution">
    <text evidence="1">The sequence shown here is derived from an EMBL/GenBank/DDBJ whole genome shotgun (WGS) entry which is preliminary data.</text>
</comment>
<reference evidence="1 2" key="2">
    <citation type="submission" date="2020-07" db="EMBL/GenBank/DDBJ databases">
        <title>Genome assembly of wild tea tree DASZ reveals pedigree and selection history of tea varieties.</title>
        <authorList>
            <person name="Zhang W."/>
        </authorList>
    </citation>
    <scope>NUCLEOTIDE SEQUENCE [LARGE SCALE GENOMIC DNA]</scope>
    <source>
        <strain evidence="2">cv. G240</strain>
        <tissue evidence="1">Leaf</tissue>
    </source>
</reference>
<organism evidence="1 2">
    <name type="scientific">Camellia sinensis</name>
    <name type="common">Tea plant</name>
    <name type="synonym">Thea sinensis</name>
    <dbReference type="NCBI Taxonomy" id="4442"/>
    <lineage>
        <taxon>Eukaryota</taxon>
        <taxon>Viridiplantae</taxon>
        <taxon>Streptophyta</taxon>
        <taxon>Embryophyta</taxon>
        <taxon>Tracheophyta</taxon>
        <taxon>Spermatophyta</taxon>
        <taxon>Magnoliopsida</taxon>
        <taxon>eudicotyledons</taxon>
        <taxon>Gunneridae</taxon>
        <taxon>Pentapetalae</taxon>
        <taxon>asterids</taxon>
        <taxon>Ericales</taxon>
        <taxon>Theaceae</taxon>
        <taxon>Camellia</taxon>
    </lineage>
</organism>
<name>A0A7J7H3J5_CAMSI</name>
<dbReference type="EMBL" id="JACBKZ010000006">
    <property type="protein sequence ID" value="KAF5947550.1"/>
    <property type="molecule type" value="Genomic_DNA"/>
</dbReference>
<sequence>MGLEQRALLAPELKTTRSQVSLTLPLFKWASPRSFKWVRVKVSQSNCVAPATLSVIQSNRRKVMLKISSESDVHHC</sequence>
<reference evidence="2" key="1">
    <citation type="journal article" date="2020" name="Nat. Commun.">
        <title>Genome assembly of wild tea tree DASZ reveals pedigree and selection history of tea varieties.</title>
        <authorList>
            <person name="Zhang W."/>
            <person name="Zhang Y."/>
            <person name="Qiu H."/>
            <person name="Guo Y."/>
            <person name="Wan H."/>
            <person name="Zhang X."/>
            <person name="Scossa F."/>
            <person name="Alseekh S."/>
            <person name="Zhang Q."/>
            <person name="Wang P."/>
            <person name="Xu L."/>
            <person name="Schmidt M.H."/>
            <person name="Jia X."/>
            <person name="Li D."/>
            <person name="Zhu A."/>
            <person name="Guo F."/>
            <person name="Chen W."/>
            <person name="Ni D."/>
            <person name="Usadel B."/>
            <person name="Fernie A.R."/>
            <person name="Wen W."/>
        </authorList>
    </citation>
    <scope>NUCLEOTIDE SEQUENCE [LARGE SCALE GENOMIC DNA]</scope>
    <source>
        <strain evidence="2">cv. G240</strain>
    </source>
</reference>
<dbReference type="Proteomes" id="UP000593564">
    <property type="component" value="Unassembled WGS sequence"/>
</dbReference>
<evidence type="ECO:0000313" key="2">
    <source>
        <dbReference type="Proteomes" id="UP000593564"/>
    </source>
</evidence>